<dbReference type="EnsemblPlants" id="Bo8g076480.1">
    <property type="protein sequence ID" value="Bo8g076480.1"/>
    <property type="gene ID" value="Bo8g076480"/>
</dbReference>
<feature type="compositionally biased region" description="Low complexity" evidence="1">
    <location>
        <begin position="168"/>
        <end position="180"/>
    </location>
</feature>
<dbReference type="Gramene" id="Bo8g076480.1">
    <property type="protein sequence ID" value="Bo8g076480.1"/>
    <property type="gene ID" value="Bo8g076480"/>
</dbReference>
<evidence type="ECO:0000313" key="3">
    <source>
        <dbReference type="Proteomes" id="UP000032141"/>
    </source>
</evidence>
<dbReference type="AlphaFoldDB" id="A0A0D3DR89"/>
<keyword evidence="3" id="KW-1185">Reference proteome</keyword>
<proteinExistence type="predicted"/>
<dbReference type="HOGENOM" id="CLU_1063016_0_0_1"/>
<accession>A0A0D3DR89</accession>
<evidence type="ECO:0000313" key="2">
    <source>
        <dbReference type="EnsemblPlants" id="Bo8g076480.1"/>
    </source>
</evidence>
<feature type="compositionally biased region" description="Polar residues" evidence="1">
    <location>
        <begin position="141"/>
        <end position="150"/>
    </location>
</feature>
<reference evidence="2 3" key="1">
    <citation type="journal article" date="2014" name="Genome Biol.">
        <title>Transcriptome and methylome profiling reveals relics of genome dominance in the mesopolyploid Brassica oleracea.</title>
        <authorList>
            <person name="Parkin I.A."/>
            <person name="Koh C."/>
            <person name="Tang H."/>
            <person name="Robinson S.J."/>
            <person name="Kagale S."/>
            <person name="Clarke W.E."/>
            <person name="Town C.D."/>
            <person name="Nixon J."/>
            <person name="Krishnakumar V."/>
            <person name="Bidwell S.L."/>
            <person name="Denoeud F."/>
            <person name="Belcram H."/>
            <person name="Links M.G."/>
            <person name="Just J."/>
            <person name="Clarke C."/>
            <person name="Bender T."/>
            <person name="Huebert T."/>
            <person name="Mason A.S."/>
            <person name="Pires J.C."/>
            <person name="Barker G."/>
            <person name="Moore J."/>
            <person name="Walley P.G."/>
            <person name="Manoli S."/>
            <person name="Batley J."/>
            <person name="Edwards D."/>
            <person name="Nelson M.N."/>
            <person name="Wang X."/>
            <person name="Paterson A.H."/>
            <person name="King G."/>
            <person name="Bancroft I."/>
            <person name="Chalhoub B."/>
            <person name="Sharpe A.G."/>
        </authorList>
    </citation>
    <scope>NUCLEOTIDE SEQUENCE</scope>
    <source>
        <strain evidence="2 3">cv. TO1000</strain>
    </source>
</reference>
<evidence type="ECO:0000256" key="1">
    <source>
        <dbReference type="SAM" id="MobiDB-lite"/>
    </source>
</evidence>
<feature type="region of interest" description="Disordered" evidence="1">
    <location>
        <begin position="35"/>
        <end position="187"/>
    </location>
</feature>
<dbReference type="Proteomes" id="UP000032141">
    <property type="component" value="Chromosome C8"/>
</dbReference>
<sequence>MVLHCRNRGKDLGFKAILADESFDFSGDDLGRSINGGNLGPSSQHLDASGDDLGRSINGGNLGPSSQHLDASGDDLGRSINGGNLGPSSQHLDASGDDLGRSINGGNLGPSSQRLDPDINGDNLGPSSQQHSVYGGDLGPTRSSYDLASSSRHHTSEHDLNPFFKRSQPLFPTPQTTTKQPFKKKKRAQPLHFLMVKKKKPEVMSDDFAKQQLMISLEDKTSDDEYDEYGVYQTDIDTSCSPQAPCRLDRDAGIPYCFDWNS</sequence>
<organism evidence="2 3">
    <name type="scientific">Brassica oleracea var. oleracea</name>
    <dbReference type="NCBI Taxonomy" id="109376"/>
    <lineage>
        <taxon>Eukaryota</taxon>
        <taxon>Viridiplantae</taxon>
        <taxon>Streptophyta</taxon>
        <taxon>Embryophyta</taxon>
        <taxon>Tracheophyta</taxon>
        <taxon>Spermatophyta</taxon>
        <taxon>Magnoliopsida</taxon>
        <taxon>eudicotyledons</taxon>
        <taxon>Gunneridae</taxon>
        <taxon>Pentapetalae</taxon>
        <taxon>rosids</taxon>
        <taxon>malvids</taxon>
        <taxon>Brassicales</taxon>
        <taxon>Brassicaceae</taxon>
        <taxon>Brassiceae</taxon>
        <taxon>Brassica</taxon>
    </lineage>
</organism>
<reference evidence="2" key="2">
    <citation type="submission" date="2015-03" db="UniProtKB">
        <authorList>
            <consortium name="EnsemblPlants"/>
        </authorList>
    </citation>
    <scope>IDENTIFICATION</scope>
</reference>
<protein>
    <submittedName>
        <fullName evidence="2">Uncharacterized protein</fullName>
    </submittedName>
</protein>
<name>A0A0D3DR89_BRAOL</name>